<reference evidence="7" key="1">
    <citation type="submission" date="2023-09" db="EMBL/GenBank/DDBJ databases">
        <title>Paucibacter sp. APW11 Genome sequencing and assembly.</title>
        <authorList>
            <person name="Kim I."/>
        </authorList>
    </citation>
    <scope>NUCLEOTIDE SEQUENCE</scope>
    <source>
        <strain evidence="7">APW11</strain>
    </source>
</reference>
<evidence type="ECO:0000313" key="7">
    <source>
        <dbReference type="EMBL" id="MDT8998173.1"/>
    </source>
</evidence>
<protein>
    <submittedName>
        <fullName evidence="7">MFS transporter</fullName>
    </submittedName>
</protein>
<feature type="transmembrane region" description="Helical" evidence="6">
    <location>
        <begin position="53"/>
        <end position="73"/>
    </location>
</feature>
<feature type="transmembrane region" description="Helical" evidence="6">
    <location>
        <begin position="345"/>
        <end position="368"/>
    </location>
</feature>
<evidence type="ECO:0000256" key="2">
    <source>
        <dbReference type="ARBA" id="ARBA00022448"/>
    </source>
</evidence>
<evidence type="ECO:0000256" key="5">
    <source>
        <dbReference type="ARBA" id="ARBA00023136"/>
    </source>
</evidence>
<feature type="transmembrane region" description="Helical" evidence="6">
    <location>
        <begin position="255"/>
        <end position="276"/>
    </location>
</feature>
<feature type="transmembrane region" description="Helical" evidence="6">
    <location>
        <begin position="322"/>
        <end position="339"/>
    </location>
</feature>
<dbReference type="InterPro" id="IPR036259">
    <property type="entry name" value="MFS_trans_sf"/>
</dbReference>
<feature type="transmembrane region" description="Helical" evidence="6">
    <location>
        <begin position="182"/>
        <end position="205"/>
    </location>
</feature>
<accession>A0ABU3P6J4</accession>
<dbReference type="EMBL" id="JAVXZY010000001">
    <property type="protein sequence ID" value="MDT8998173.1"/>
    <property type="molecule type" value="Genomic_DNA"/>
</dbReference>
<evidence type="ECO:0000256" key="3">
    <source>
        <dbReference type="ARBA" id="ARBA00022692"/>
    </source>
</evidence>
<dbReference type="Pfam" id="PF07690">
    <property type="entry name" value="MFS_1"/>
    <property type="match status" value="1"/>
</dbReference>
<feature type="transmembrane region" description="Helical" evidence="6">
    <location>
        <begin position="12"/>
        <end position="33"/>
    </location>
</feature>
<proteinExistence type="predicted"/>
<comment type="subcellular location">
    <subcellularLocation>
        <location evidence="1">Membrane</location>
        <topology evidence="1">Multi-pass membrane protein</topology>
    </subcellularLocation>
</comment>
<keyword evidence="3 6" id="KW-0812">Transmembrane</keyword>
<dbReference type="PANTHER" id="PTHR19432">
    <property type="entry name" value="SUGAR TRANSPORTER"/>
    <property type="match status" value="1"/>
</dbReference>
<evidence type="ECO:0000256" key="4">
    <source>
        <dbReference type="ARBA" id="ARBA00022989"/>
    </source>
</evidence>
<dbReference type="SUPFAM" id="SSF103473">
    <property type="entry name" value="MFS general substrate transporter"/>
    <property type="match status" value="1"/>
</dbReference>
<dbReference type="PANTHER" id="PTHR19432:SF35">
    <property type="entry name" value="SOLUTE CARRIER FAMILY 45 MEMBER 3 ISOFORM X1"/>
    <property type="match status" value="1"/>
</dbReference>
<comment type="caution">
    <text evidence="7">The sequence shown here is derived from an EMBL/GenBank/DDBJ whole genome shotgun (WGS) entry which is preliminary data.</text>
</comment>
<keyword evidence="2" id="KW-0813">Transport</keyword>
<feature type="transmembrane region" description="Helical" evidence="6">
    <location>
        <begin position="296"/>
        <end position="315"/>
    </location>
</feature>
<keyword evidence="4 6" id="KW-1133">Transmembrane helix</keyword>
<keyword evidence="8" id="KW-1185">Reference proteome</keyword>
<name>A0ABU3P6J4_9BURK</name>
<sequence>MSVTPISAKPRLSLWQILNMNVGFFGIQFSFGLQQSNMSPIYKYLGADEASLPLLWLAGPMTGLLVQPLIGAISDRTVTRWGRRTPYFLIGALLCSLGLLLMPMSPTLWFAAGLLWLLDAANNVTMEPYRAYVSDRLDESQHAQGFLTQSAFTGLAQTLAYLAPSIMVALGMNKDAVTSSNIPQITVLAFAIGALFSFTTVWWSVRKVPELPLSAAEAQALAARPSGAAETLKEIVSAFREMPETMRKLWWMKLFQWYAMMCYWIYIVPALAQTLFGTSDASSQGFRDAGLINGQIGGFYNFVAFLAALAMLPFTRRFGAQRVHALCLMLAGLAMWAIPEIHNRWLLFLPMLGIGLAWASIMGNPYVLLAGSIPPQRAGVYMGIFNMFIVIPMLIQMVTLPLIYQPLLGGQPENVIRLAGVLLLLAAIAVLRVARPGAAAAARVGPA</sequence>
<feature type="transmembrane region" description="Helical" evidence="6">
    <location>
        <begin position="85"/>
        <end position="102"/>
    </location>
</feature>
<evidence type="ECO:0000256" key="6">
    <source>
        <dbReference type="SAM" id="Phobius"/>
    </source>
</evidence>
<feature type="transmembrane region" description="Helical" evidence="6">
    <location>
        <begin position="380"/>
        <end position="403"/>
    </location>
</feature>
<dbReference type="Proteomes" id="UP001246372">
    <property type="component" value="Unassembled WGS sequence"/>
</dbReference>
<keyword evidence="5 6" id="KW-0472">Membrane</keyword>
<evidence type="ECO:0000313" key="8">
    <source>
        <dbReference type="Proteomes" id="UP001246372"/>
    </source>
</evidence>
<evidence type="ECO:0000256" key="1">
    <source>
        <dbReference type="ARBA" id="ARBA00004141"/>
    </source>
</evidence>
<dbReference type="InterPro" id="IPR011701">
    <property type="entry name" value="MFS"/>
</dbReference>
<organism evidence="7 8">
    <name type="scientific">Roseateles aquae</name>
    <dbReference type="NCBI Taxonomy" id="3077235"/>
    <lineage>
        <taxon>Bacteria</taxon>
        <taxon>Pseudomonadati</taxon>
        <taxon>Pseudomonadota</taxon>
        <taxon>Betaproteobacteria</taxon>
        <taxon>Burkholderiales</taxon>
        <taxon>Sphaerotilaceae</taxon>
        <taxon>Roseateles</taxon>
    </lineage>
</organism>
<dbReference type="RefSeq" id="WP_315648486.1">
    <property type="nucleotide sequence ID" value="NZ_JAVXZY010000001.1"/>
</dbReference>
<gene>
    <name evidence="7" type="ORF">RQP53_02665</name>
</gene>
<feature type="transmembrane region" description="Helical" evidence="6">
    <location>
        <begin position="415"/>
        <end position="434"/>
    </location>
</feature>
<dbReference type="Gene3D" id="1.20.1250.20">
    <property type="entry name" value="MFS general substrate transporter like domains"/>
    <property type="match status" value="1"/>
</dbReference>